<dbReference type="AlphaFoldDB" id="A0A133XX42"/>
<reference evidence="4" key="1">
    <citation type="submission" date="2016-01" db="EMBL/GenBank/DDBJ databases">
        <authorList>
            <person name="Mitreva M."/>
            <person name="Pepin K.H."/>
            <person name="Mihindukulasuriya K.A."/>
            <person name="Fulton R."/>
            <person name="Fronick C."/>
            <person name="O'Laughlin M."/>
            <person name="Miner T."/>
            <person name="Herter B."/>
            <person name="Rosa B.A."/>
            <person name="Cordes M."/>
            <person name="Tomlinson C."/>
            <person name="Wollam A."/>
            <person name="Palsikar V.B."/>
            <person name="Mardis E.R."/>
            <person name="Wilson R.K."/>
        </authorList>
    </citation>
    <scope>NUCLEOTIDE SEQUENCE [LARGE SCALE GENOMIC DNA]</scope>
    <source>
        <strain evidence="4">DNF00019</strain>
    </source>
</reference>
<dbReference type="PANTHER" id="PTHR21043">
    <property type="entry name" value="IOJAP SUPERFAMILY ORTHOLOG"/>
    <property type="match status" value="1"/>
</dbReference>
<organism evidence="3 4">
    <name type="scientific">Atopobium deltae</name>
    <dbReference type="NCBI Taxonomy" id="1393034"/>
    <lineage>
        <taxon>Bacteria</taxon>
        <taxon>Bacillati</taxon>
        <taxon>Actinomycetota</taxon>
        <taxon>Coriobacteriia</taxon>
        <taxon>Coriobacteriales</taxon>
        <taxon>Atopobiaceae</taxon>
        <taxon>Atopobium</taxon>
    </lineage>
</organism>
<comment type="similarity">
    <text evidence="1 2">Belongs to the Iojap/RsfS family.</text>
</comment>
<comment type="subunit">
    <text evidence="2">Interacts with ribosomal protein uL14 (rplN).</text>
</comment>
<dbReference type="HAMAP" id="MF_01477">
    <property type="entry name" value="Iojap_RsfS"/>
    <property type="match status" value="1"/>
</dbReference>
<keyword evidence="2" id="KW-0678">Repressor</keyword>
<dbReference type="NCBIfam" id="TIGR00090">
    <property type="entry name" value="rsfS_iojap_ybeB"/>
    <property type="match status" value="1"/>
</dbReference>
<dbReference type="OrthoDB" id="9793681at2"/>
<comment type="function">
    <text evidence="2">Functions as a ribosomal silencing factor. Interacts with ribosomal protein uL14 (rplN), blocking formation of intersubunit bridge B8. Prevents association of the 30S and 50S ribosomal subunits and the formation of functional ribosomes, thus repressing translation.</text>
</comment>
<protein>
    <recommendedName>
        <fullName evidence="2">Ribosomal silencing factor RsfS</fullName>
    </recommendedName>
</protein>
<proteinExistence type="inferred from homology"/>
<dbReference type="GO" id="GO:0090071">
    <property type="term" value="P:negative regulation of ribosome biogenesis"/>
    <property type="evidence" value="ECO:0007669"/>
    <property type="project" value="UniProtKB-UniRule"/>
</dbReference>
<dbReference type="STRING" id="1393034.HMPREF3192_00151"/>
<dbReference type="SUPFAM" id="SSF81301">
    <property type="entry name" value="Nucleotidyltransferase"/>
    <property type="match status" value="1"/>
</dbReference>
<keyword evidence="4" id="KW-1185">Reference proteome</keyword>
<dbReference type="GO" id="GO:0042256">
    <property type="term" value="P:cytosolic ribosome assembly"/>
    <property type="evidence" value="ECO:0007669"/>
    <property type="project" value="UniProtKB-UniRule"/>
</dbReference>
<evidence type="ECO:0000313" key="4">
    <source>
        <dbReference type="Proteomes" id="UP000070675"/>
    </source>
</evidence>
<dbReference type="InterPro" id="IPR043519">
    <property type="entry name" value="NT_sf"/>
</dbReference>
<dbReference type="GO" id="GO:0017148">
    <property type="term" value="P:negative regulation of translation"/>
    <property type="evidence" value="ECO:0007669"/>
    <property type="project" value="UniProtKB-UniRule"/>
</dbReference>
<dbReference type="Gene3D" id="3.30.460.10">
    <property type="entry name" value="Beta Polymerase, domain 2"/>
    <property type="match status" value="1"/>
</dbReference>
<dbReference type="Proteomes" id="UP000070675">
    <property type="component" value="Unassembled WGS sequence"/>
</dbReference>
<evidence type="ECO:0000313" key="3">
    <source>
        <dbReference type="EMBL" id="KXB35501.1"/>
    </source>
</evidence>
<comment type="caution">
    <text evidence="3">The sequence shown here is derived from an EMBL/GenBank/DDBJ whole genome shotgun (WGS) entry which is preliminary data.</text>
</comment>
<sequence>MSVTPFELAKVAALTADEKKATDIVMLDLSKVSDVADIFLVCTAANKRLADALVDEIEKKVRINCAEKPAAIEGRTEGSWILMDYGAVLVHIFLPEQREYYRLEKLWGDAPQLSFA</sequence>
<dbReference type="Pfam" id="PF02410">
    <property type="entry name" value="RsfS"/>
    <property type="match status" value="1"/>
</dbReference>
<name>A0A133XX42_9ACTN</name>
<keyword evidence="2" id="KW-0963">Cytoplasm</keyword>
<dbReference type="GO" id="GO:0005737">
    <property type="term" value="C:cytoplasm"/>
    <property type="evidence" value="ECO:0007669"/>
    <property type="project" value="UniProtKB-SubCell"/>
</dbReference>
<accession>A0A133XX42</accession>
<dbReference type="RefSeq" id="WP_066304472.1">
    <property type="nucleotide sequence ID" value="NZ_KQ959484.1"/>
</dbReference>
<dbReference type="GO" id="GO:0043023">
    <property type="term" value="F:ribosomal large subunit binding"/>
    <property type="evidence" value="ECO:0007669"/>
    <property type="project" value="TreeGrafter"/>
</dbReference>
<dbReference type="EMBL" id="LSCR01000002">
    <property type="protein sequence ID" value="KXB35501.1"/>
    <property type="molecule type" value="Genomic_DNA"/>
</dbReference>
<evidence type="ECO:0000256" key="1">
    <source>
        <dbReference type="ARBA" id="ARBA00010574"/>
    </source>
</evidence>
<gene>
    <name evidence="2" type="primary">rsfS</name>
    <name evidence="3" type="ORF">HMPREF3192_00151</name>
</gene>
<evidence type="ECO:0000256" key="2">
    <source>
        <dbReference type="HAMAP-Rule" id="MF_01477"/>
    </source>
</evidence>
<dbReference type="PATRIC" id="fig|1393034.3.peg.145"/>
<comment type="subcellular location">
    <subcellularLocation>
        <location evidence="2">Cytoplasm</location>
    </subcellularLocation>
</comment>
<dbReference type="InterPro" id="IPR004394">
    <property type="entry name" value="Iojap/RsfS/C7orf30"/>
</dbReference>
<dbReference type="PANTHER" id="PTHR21043:SF0">
    <property type="entry name" value="MITOCHONDRIAL ASSEMBLY OF RIBOSOMAL LARGE SUBUNIT PROTEIN 1"/>
    <property type="match status" value="1"/>
</dbReference>
<keyword evidence="2" id="KW-0810">Translation regulation</keyword>